<dbReference type="GO" id="GO:0000209">
    <property type="term" value="P:protein polyubiquitination"/>
    <property type="evidence" value="ECO:0007669"/>
    <property type="project" value="TreeGrafter"/>
</dbReference>
<evidence type="ECO:0000256" key="1">
    <source>
        <dbReference type="ARBA" id="ARBA00000900"/>
    </source>
</evidence>
<dbReference type="Pfam" id="PF13639">
    <property type="entry name" value="zf-RING_2"/>
    <property type="match status" value="1"/>
</dbReference>
<evidence type="ECO:0000256" key="6">
    <source>
        <dbReference type="PROSITE-ProRule" id="PRU00175"/>
    </source>
</evidence>
<feature type="region of interest" description="Disordered" evidence="7">
    <location>
        <begin position="223"/>
        <end position="246"/>
    </location>
</feature>
<dbReference type="Proteomes" id="UP000662466">
    <property type="component" value="Unassembled WGS sequence"/>
</dbReference>
<dbReference type="PROSITE" id="PS50089">
    <property type="entry name" value="ZF_RING_2"/>
    <property type="match status" value="1"/>
</dbReference>
<organism evidence="10 12">
    <name type="scientific">Aspergillus hiratsukae</name>
    <dbReference type="NCBI Taxonomy" id="1194566"/>
    <lineage>
        <taxon>Eukaryota</taxon>
        <taxon>Fungi</taxon>
        <taxon>Dikarya</taxon>
        <taxon>Ascomycota</taxon>
        <taxon>Pezizomycotina</taxon>
        <taxon>Eurotiomycetes</taxon>
        <taxon>Eurotiomycetidae</taxon>
        <taxon>Eurotiales</taxon>
        <taxon>Aspergillaceae</taxon>
        <taxon>Aspergillus</taxon>
        <taxon>Aspergillus subgen. Fumigati</taxon>
    </lineage>
</organism>
<dbReference type="GO" id="GO:0006513">
    <property type="term" value="P:protein monoubiquitination"/>
    <property type="evidence" value="ECO:0007669"/>
    <property type="project" value="TreeGrafter"/>
</dbReference>
<dbReference type="SMART" id="SM00184">
    <property type="entry name" value="RING"/>
    <property type="match status" value="1"/>
</dbReference>
<dbReference type="EMBL" id="JACBAD010002020">
    <property type="protein sequence ID" value="KAF7122378.1"/>
    <property type="molecule type" value="Genomic_DNA"/>
</dbReference>
<dbReference type="EMBL" id="JACBAF010002159">
    <property type="protein sequence ID" value="KAF7165802.1"/>
    <property type="molecule type" value="Genomic_DNA"/>
</dbReference>
<dbReference type="GO" id="GO:0061630">
    <property type="term" value="F:ubiquitin protein ligase activity"/>
    <property type="evidence" value="ECO:0007669"/>
    <property type="project" value="UniProtKB-EC"/>
</dbReference>
<evidence type="ECO:0000259" key="8">
    <source>
        <dbReference type="PROSITE" id="PS50089"/>
    </source>
</evidence>
<dbReference type="PANTHER" id="PTHR46077">
    <property type="entry name" value="E3 UBIQUITIN-PROTEIN LIGASE TOPORS"/>
    <property type="match status" value="1"/>
</dbReference>
<comment type="catalytic activity">
    <reaction evidence="1">
        <text>S-ubiquitinyl-[E2 ubiquitin-conjugating enzyme]-L-cysteine + [acceptor protein]-L-lysine = [E2 ubiquitin-conjugating enzyme]-L-cysteine + N(6)-ubiquitinyl-[acceptor protein]-L-lysine.</text>
        <dbReference type="EC" id="2.3.2.27"/>
    </reaction>
</comment>
<dbReference type="Gene3D" id="3.30.40.10">
    <property type="entry name" value="Zinc/RING finger domain, C3HC4 (zinc finger)"/>
    <property type="match status" value="1"/>
</dbReference>
<dbReference type="SUPFAM" id="SSF57850">
    <property type="entry name" value="RING/U-box"/>
    <property type="match status" value="1"/>
</dbReference>
<protein>
    <recommendedName>
        <fullName evidence="2">RING-type E3 ubiquitin transferase</fullName>
        <ecNumber evidence="2">2.3.2.27</ecNumber>
    </recommendedName>
</protein>
<feature type="domain" description="RING-type" evidence="8">
    <location>
        <begin position="60"/>
        <end position="100"/>
    </location>
</feature>
<dbReference type="GO" id="GO:0008270">
    <property type="term" value="F:zinc ion binding"/>
    <property type="evidence" value="ECO:0007669"/>
    <property type="project" value="UniProtKB-KW"/>
</dbReference>
<evidence type="ECO:0000256" key="7">
    <source>
        <dbReference type="SAM" id="MobiDB-lite"/>
    </source>
</evidence>
<keyword evidence="6" id="KW-0863">Zinc-finger</keyword>
<keyword evidence="6" id="KW-0862">Zinc</keyword>
<evidence type="ECO:0000256" key="3">
    <source>
        <dbReference type="ARBA" id="ARBA00022679"/>
    </source>
</evidence>
<feature type="region of interest" description="Disordered" evidence="7">
    <location>
        <begin position="114"/>
        <end position="166"/>
    </location>
</feature>
<keyword evidence="11" id="KW-1185">Reference proteome</keyword>
<keyword evidence="4" id="KW-0805">Transcription regulation</keyword>
<evidence type="ECO:0000256" key="2">
    <source>
        <dbReference type="ARBA" id="ARBA00012483"/>
    </source>
</evidence>
<dbReference type="Proteomes" id="UP000630445">
    <property type="component" value="Unassembled WGS sequence"/>
</dbReference>
<feature type="compositionally biased region" description="Basic and acidic residues" evidence="7">
    <location>
        <begin position="153"/>
        <end position="166"/>
    </location>
</feature>
<feature type="compositionally biased region" description="Basic residues" evidence="7">
    <location>
        <begin position="139"/>
        <end position="152"/>
    </location>
</feature>
<dbReference type="AlphaFoldDB" id="A0A8H6Q528"/>
<evidence type="ECO:0000256" key="4">
    <source>
        <dbReference type="ARBA" id="ARBA00023015"/>
    </source>
</evidence>
<evidence type="ECO:0000313" key="10">
    <source>
        <dbReference type="EMBL" id="KAF7165802.1"/>
    </source>
</evidence>
<evidence type="ECO:0000313" key="9">
    <source>
        <dbReference type="EMBL" id="KAF7122378.1"/>
    </source>
</evidence>
<keyword evidence="6" id="KW-0479">Metal-binding</keyword>
<sequence>MVPALFFPPQRDLRPQAAAVSTEQLSHFADGIHFTKTEILQKTLQEVAQEDNGDDVANPCVICLEAITEPAVTVPCSHANFDFLCIVSWLEQRRSCPLCKSDVHTVKYELENPQGPKLYKLPPVPPSAANEPVSIPPHHPGRLPRGPRHRRRPAESPRPREPDDPLVRRQYIYRHQLYSLRVGSNRLSQYRELSPESFNRDEELVSRARKWIRRELRVFTFLNPEGQADPGPGSSRVARPGQQRLESRRGNNAEFLLEYVIAILRTVDIKGSAGQAEELLRDFLGRDNARLFLHELQAWLRSPYSSLEDWDRHVQYEDTAPGGPVADRAGQDSEASDRTATPVYRGAQRSFRGRVSKPHRPRGYQPPGRSRDALAQARRLQYARDRYIPD</sequence>
<keyword evidence="3" id="KW-0808">Transferase</keyword>
<dbReference type="EC" id="2.3.2.27" evidence="2"/>
<keyword evidence="5" id="KW-0804">Transcription</keyword>
<evidence type="ECO:0000256" key="5">
    <source>
        <dbReference type="ARBA" id="ARBA00023163"/>
    </source>
</evidence>
<comment type="caution">
    <text evidence="10">The sequence shown here is derived from an EMBL/GenBank/DDBJ whole genome shotgun (WGS) entry which is preliminary data.</text>
</comment>
<evidence type="ECO:0000313" key="11">
    <source>
        <dbReference type="Proteomes" id="UP000630445"/>
    </source>
</evidence>
<dbReference type="PANTHER" id="PTHR46077:SF1">
    <property type="entry name" value="TOP1 BINDING ARGININE_SERINE RICH PROTEIN, E3 UBIQUITIN LIGASE"/>
    <property type="match status" value="1"/>
</dbReference>
<dbReference type="OrthoDB" id="21204at2759"/>
<evidence type="ECO:0000313" key="12">
    <source>
        <dbReference type="Proteomes" id="UP000662466"/>
    </source>
</evidence>
<gene>
    <name evidence="9" type="ORF">CNMCM5793_000403</name>
    <name evidence="10" type="ORF">CNMCM6106_001847</name>
</gene>
<name>A0A8H6Q528_9EURO</name>
<proteinExistence type="predicted"/>
<accession>A0A8H6Q528</accession>
<feature type="compositionally biased region" description="Basic residues" evidence="7">
    <location>
        <begin position="351"/>
        <end position="362"/>
    </location>
</feature>
<dbReference type="InterPro" id="IPR013083">
    <property type="entry name" value="Znf_RING/FYVE/PHD"/>
</dbReference>
<feature type="region of interest" description="Disordered" evidence="7">
    <location>
        <begin position="318"/>
        <end position="376"/>
    </location>
</feature>
<dbReference type="InterPro" id="IPR001841">
    <property type="entry name" value="Znf_RING"/>
</dbReference>
<reference evidence="10" key="1">
    <citation type="submission" date="2020-06" db="EMBL/GenBank/DDBJ databases">
        <title>Draft genome sequences of strains closely related to Aspergillus parafelis and Aspergillus hiratsukae.</title>
        <authorList>
            <person name="Dos Santos R.A.C."/>
            <person name="Rivero-Menendez O."/>
            <person name="Steenwyk J.L."/>
            <person name="Mead M.E."/>
            <person name="Goldman G.H."/>
            <person name="Alastruey-Izquierdo A."/>
            <person name="Rokas A."/>
        </authorList>
    </citation>
    <scope>NUCLEOTIDE SEQUENCE</scope>
    <source>
        <strain evidence="9">CNM-CM5793</strain>
        <strain evidence="10">CNM-CM6106</strain>
    </source>
</reference>